<reference evidence="7 8" key="1">
    <citation type="submission" date="2018-11" db="EMBL/GenBank/DDBJ databases">
        <title>Sequencing the genomes of 1000 actinobacteria strains.</title>
        <authorList>
            <person name="Klenk H.-P."/>
        </authorList>
    </citation>
    <scope>NUCLEOTIDE SEQUENCE [LARGE SCALE GENOMIC DNA]</scope>
    <source>
        <strain evidence="7 8">DSM 11294</strain>
    </source>
</reference>
<keyword evidence="8" id="KW-1185">Reference proteome</keyword>
<evidence type="ECO:0000259" key="6">
    <source>
        <dbReference type="SMART" id="SM00752"/>
    </source>
</evidence>
<evidence type="ECO:0000313" key="7">
    <source>
        <dbReference type="EMBL" id="ROR73265.1"/>
    </source>
</evidence>
<comment type="caution">
    <text evidence="7">The sequence shown here is derived from an EMBL/GenBank/DDBJ whole genome shotgun (WGS) entry which is preliminary data.</text>
</comment>
<comment type="subcellular location">
    <subcellularLocation>
        <location evidence="1">Endomembrane system</location>
        <topology evidence="1">Multi-pass membrane protein</topology>
    </subcellularLocation>
</comment>
<feature type="transmembrane region" description="Helical" evidence="5">
    <location>
        <begin position="85"/>
        <end position="106"/>
    </location>
</feature>
<feature type="transmembrane region" description="Helical" evidence="5">
    <location>
        <begin position="32"/>
        <end position="52"/>
    </location>
</feature>
<feature type="transmembrane region" description="Helical" evidence="5">
    <location>
        <begin position="303"/>
        <end position="322"/>
    </location>
</feature>
<dbReference type="InterPro" id="IPR052964">
    <property type="entry name" value="Sporulation_signal_mat"/>
</dbReference>
<dbReference type="AlphaFoldDB" id="A0A3N2BDG2"/>
<organism evidence="7 8">
    <name type="scientific">Bogoriella caseilytica</name>
    <dbReference type="NCBI Taxonomy" id="56055"/>
    <lineage>
        <taxon>Bacteria</taxon>
        <taxon>Bacillati</taxon>
        <taxon>Actinomycetota</taxon>
        <taxon>Actinomycetes</taxon>
        <taxon>Micrococcales</taxon>
        <taxon>Bogoriellaceae</taxon>
        <taxon>Bogoriella</taxon>
    </lineage>
</organism>
<protein>
    <submittedName>
        <fullName evidence="7">Vitamin K-dependent gamma-carboxylase-like protein</fullName>
    </submittedName>
</protein>
<name>A0A3N2BDG2_9MICO</name>
<keyword evidence="4 5" id="KW-0472">Membrane</keyword>
<gene>
    <name evidence="7" type="ORF">EDD31_1640</name>
</gene>
<evidence type="ECO:0000256" key="2">
    <source>
        <dbReference type="ARBA" id="ARBA00022692"/>
    </source>
</evidence>
<dbReference type="SMART" id="SM00752">
    <property type="entry name" value="HTTM"/>
    <property type="match status" value="1"/>
</dbReference>
<feature type="domain" description="HTTM-like" evidence="6">
    <location>
        <begin position="23"/>
        <end position="314"/>
    </location>
</feature>
<feature type="transmembrane region" description="Helical" evidence="5">
    <location>
        <begin position="175"/>
        <end position="204"/>
    </location>
</feature>
<dbReference type="InterPro" id="IPR011020">
    <property type="entry name" value="HTTM-like"/>
</dbReference>
<evidence type="ECO:0000313" key="8">
    <source>
        <dbReference type="Proteomes" id="UP000280668"/>
    </source>
</evidence>
<dbReference type="EMBL" id="RKHK01000001">
    <property type="protein sequence ID" value="ROR73265.1"/>
    <property type="molecule type" value="Genomic_DNA"/>
</dbReference>
<dbReference type="OrthoDB" id="128729at2"/>
<feature type="transmembrane region" description="Helical" evidence="5">
    <location>
        <begin position="277"/>
        <end position="297"/>
    </location>
</feature>
<dbReference type="PANTHER" id="PTHR39535:SF2">
    <property type="entry name" value="HTTM DOMAIN-CONTAINING PROTEIN"/>
    <property type="match status" value="1"/>
</dbReference>
<evidence type="ECO:0000256" key="5">
    <source>
        <dbReference type="SAM" id="Phobius"/>
    </source>
</evidence>
<keyword evidence="3 5" id="KW-1133">Transmembrane helix</keyword>
<evidence type="ECO:0000256" key="1">
    <source>
        <dbReference type="ARBA" id="ARBA00004127"/>
    </source>
</evidence>
<feature type="transmembrane region" description="Helical" evidence="5">
    <location>
        <begin position="248"/>
        <end position="270"/>
    </location>
</feature>
<sequence length="359" mass="39826">MSTVGARAWVRSHREWVEQWFFLRKNAERGLAASRILIGSAMLGILLSNFTVRHALWGPASTWIEPFRDDTNFGRLPELFGDSQAWTFTLKYLLLMAIAVAVIVGWRTRMNTLLLVIGVTALVERNTLVGDAGDNIARIGLLLMVFMSTAEYWSIDARRRRRAGAQAPPSLSRRLLLGLPVLPGWLTNAVHNLALMALALQVFILYTASALFKVQGEIWQTGTALYYPLASAEFSVFPTLNSLMASNAVILTAATYFAVYVQLFFAVGLLHPLTRRLALVGVIAMHIGIAILMGLPWFSLSMIAFDAIFVTTATFVALEALLRRRFGPALARWRTRMPEAWRGAPEEVPAEPVAAQPAR</sequence>
<evidence type="ECO:0000256" key="3">
    <source>
        <dbReference type="ARBA" id="ARBA00022989"/>
    </source>
</evidence>
<dbReference type="PANTHER" id="PTHR39535">
    <property type="entry name" value="SPORULATION-DELAYING PROTEIN SDPB"/>
    <property type="match status" value="1"/>
</dbReference>
<proteinExistence type="predicted"/>
<dbReference type="GO" id="GO:0012505">
    <property type="term" value="C:endomembrane system"/>
    <property type="evidence" value="ECO:0007669"/>
    <property type="project" value="UniProtKB-SubCell"/>
</dbReference>
<accession>A0A3N2BDG2</accession>
<keyword evidence="2 5" id="KW-0812">Transmembrane</keyword>
<dbReference type="RefSeq" id="WP_123303706.1">
    <property type="nucleotide sequence ID" value="NZ_RKHK01000001.1"/>
</dbReference>
<evidence type="ECO:0000256" key="4">
    <source>
        <dbReference type="ARBA" id="ARBA00023136"/>
    </source>
</evidence>
<dbReference type="Proteomes" id="UP000280668">
    <property type="component" value="Unassembled WGS sequence"/>
</dbReference>